<dbReference type="Pfam" id="PF00534">
    <property type="entry name" value="Glycos_transf_1"/>
    <property type="match status" value="1"/>
</dbReference>
<keyword evidence="1" id="KW-0472">Membrane</keyword>
<comment type="caution">
    <text evidence="3">The sequence shown here is derived from an EMBL/GenBank/DDBJ whole genome shotgun (WGS) entry which is preliminary data.</text>
</comment>
<sequence>MRRRLKVVHITSMPGIGGLSQASYTLINAQLKDSELKVGLLTLSPQSNKQKELENLGCEVLSIPLKNGLDLSYLHPTIEFLKKYEIHHFHILIPPFLIASVLCRQKYRIYTNRGAYAMQRPKIKKPFYAFFLKYFFAAFTGNTKYAALVASNRFKIPFEYFSIVYNGLDFSTIKPQYTKARLRRTLKLNDNLVIGTVSLLHKGKYIERLLNAASRLQNLSFRLLIVGDGPARHDLIHETKKLGIDDRVIFTGMQVPPYDFIETMDIFIFPSASQSFGNVLIEAMSLGTPVIVFADSGGLLEHIQHGKTGFIVKDEKDLATYIQKLSTDKHLRNKVGKVASSFVRKKYTLAQMTEGYKKIYASVFNKPTLT</sequence>
<name>A0A0S7YDB1_UNCT6</name>
<dbReference type="AlphaFoldDB" id="A0A0S7YDB1"/>
<evidence type="ECO:0000259" key="2">
    <source>
        <dbReference type="Pfam" id="PF00534"/>
    </source>
</evidence>
<reference evidence="3 4" key="1">
    <citation type="journal article" date="2015" name="Microbiome">
        <title>Genomic resolution of linkages in carbon, nitrogen, and sulfur cycling among widespread estuary sediment bacteria.</title>
        <authorList>
            <person name="Baker B.J."/>
            <person name="Lazar C.S."/>
            <person name="Teske A.P."/>
            <person name="Dick G.J."/>
        </authorList>
    </citation>
    <scope>NUCLEOTIDE SEQUENCE [LARGE SCALE GENOMIC DNA]</scope>
    <source>
        <strain evidence="3">DG_78</strain>
    </source>
</reference>
<dbReference type="GO" id="GO:0016757">
    <property type="term" value="F:glycosyltransferase activity"/>
    <property type="evidence" value="ECO:0007669"/>
    <property type="project" value="InterPro"/>
</dbReference>
<feature type="transmembrane region" description="Helical" evidence="1">
    <location>
        <begin position="127"/>
        <end position="147"/>
    </location>
</feature>
<dbReference type="SUPFAM" id="SSF53756">
    <property type="entry name" value="UDP-Glycosyltransferase/glycogen phosphorylase"/>
    <property type="match status" value="1"/>
</dbReference>
<keyword evidence="1" id="KW-1133">Transmembrane helix</keyword>
<dbReference type="CDD" id="cd03801">
    <property type="entry name" value="GT4_PimA-like"/>
    <property type="match status" value="1"/>
</dbReference>
<feature type="domain" description="Glycosyl transferase family 1" evidence="2">
    <location>
        <begin position="186"/>
        <end position="339"/>
    </location>
</feature>
<evidence type="ECO:0000313" key="3">
    <source>
        <dbReference type="EMBL" id="KPJ72630.1"/>
    </source>
</evidence>
<dbReference type="InterPro" id="IPR001296">
    <property type="entry name" value="Glyco_trans_1"/>
</dbReference>
<gene>
    <name evidence="3" type="ORF">AMJ52_05765</name>
</gene>
<dbReference type="EMBL" id="LJNI01000065">
    <property type="protein sequence ID" value="KPJ72630.1"/>
    <property type="molecule type" value="Genomic_DNA"/>
</dbReference>
<accession>A0A0S7YDB1</accession>
<evidence type="ECO:0000313" key="4">
    <source>
        <dbReference type="Proteomes" id="UP000051012"/>
    </source>
</evidence>
<dbReference type="PANTHER" id="PTHR45947">
    <property type="entry name" value="SULFOQUINOVOSYL TRANSFERASE SQD2"/>
    <property type="match status" value="1"/>
</dbReference>
<dbReference type="Proteomes" id="UP000051012">
    <property type="component" value="Unassembled WGS sequence"/>
</dbReference>
<organism evidence="3 4">
    <name type="scientific">candidate division TA06 bacterium DG_78</name>
    <dbReference type="NCBI Taxonomy" id="1703772"/>
    <lineage>
        <taxon>Bacteria</taxon>
        <taxon>Bacteria division TA06</taxon>
    </lineage>
</organism>
<protein>
    <recommendedName>
        <fullName evidence="2">Glycosyl transferase family 1 domain-containing protein</fullName>
    </recommendedName>
</protein>
<keyword evidence="1" id="KW-0812">Transmembrane</keyword>
<dbReference type="PANTHER" id="PTHR45947:SF3">
    <property type="entry name" value="SULFOQUINOVOSYL TRANSFERASE SQD2"/>
    <property type="match status" value="1"/>
</dbReference>
<dbReference type="InterPro" id="IPR050194">
    <property type="entry name" value="Glycosyltransferase_grp1"/>
</dbReference>
<evidence type="ECO:0000256" key="1">
    <source>
        <dbReference type="SAM" id="Phobius"/>
    </source>
</evidence>
<dbReference type="Gene3D" id="3.40.50.2000">
    <property type="entry name" value="Glycogen Phosphorylase B"/>
    <property type="match status" value="2"/>
</dbReference>
<proteinExistence type="predicted"/>